<keyword evidence="7 15" id="KW-0347">Helicase</keyword>
<keyword evidence="9" id="KW-0051">Antiviral defense</keyword>
<keyword evidence="5" id="KW-0547">Nucleotide-binding</keyword>
<protein>
    <submittedName>
        <fullName evidence="15">CRISPR-associated endonuclease/helicase Cas3</fullName>
    </submittedName>
</protein>
<accession>A0A0P1M4H0</accession>
<dbReference type="InterPro" id="IPR014001">
    <property type="entry name" value="Helicase_ATP-bd"/>
</dbReference>
<accession>A0A0S4MQQ3</accession>
<sequence>MVDEIIAKSHPQKTLKEHIEDVLNAFEDLKRLGGKLGIQLEDKDWEILRKPCFYHDFGKANSAFQKKIRGSESHGASEIPHNFLSLLFIEDDDELLLKMVAFHHWRNFPDLKDDKIINEIYSDVQNYIEKLSTYFNRAFTLVKRGIFRKNVEILRKYYSRRIDGVFDLEKESKFVILLGLLNRIDHSASAGVLVESEPIDKYGKTENFLLTKTKQPWQLVEISDELKNKSGIVLASTGMGKTEMALLWSDRQKTFYTLPVRTSVTAMYERMAKLFGKDNVGLLHSGALSDLLFEWENTSTDDAFYHYEMAKDLSYPLIVSTADQVFTATLKYFGFEKIYATLSYSKVVVDEIQAYSPETMAVITHGLGEISKIGGKFLVVTATLPSFLKDRLEEYSEFCITKVPKLKKHKIKLVDEPLSGNTLKNFITSIRKDRVKKILVVCNTVKRSQELYDSLKEFSPLLLHSRFVRMDRASKEDKVLREDFEGILISTQVIEVSLDIDFDVLITELAPLDVLIQRMGRVYRRFKTDGEFYPSGPNVYIFTRDVSGLGNVYEKEIVEKTKSLLKDSVLSEEQKVKMVEDFYSEKNLKETSYWTKFSNALGLIENFSVDKKSEAQRIFRGISQIEVIPESLLEREVQNLKILNELNLNKAPLKDIIERIKVKDKKEKIFVMELIKDFMVPIPLYRTRMNSLVSLSGYIDNDALKELLANVKVVNYEYDYNVGLILSGVEDSADARIID</sequence>
<dbReference type="GO" id="GO:0016787">
    <property type="term" value="F:hydrolase activity"/>
    <property type="evidence" value="ECO:0007669"/>
    <property type="project" value="UniProtKB-KW"/>
</dbReference>
<feature type="domain" description="HD Cas3-type" evidence="13">
    <location>
        <begin position="8"/>
        <end position="187"/>
    </location>
</feature>
<dbReference type="STRING" id="1633631.GCA_001442925_00217"/>
<dbReference type="GO" id="GO:0051607">
    <property type="term" value="P:defense response to virus"/>
    <property type="evidence" value="ECO:0007669"/>
    <property type="project" value="UniProtKB-KW"/>
</dbReference>
<evidence type="ECO:0000313" key="16">
    <source>
        <dbReference type="Proteomes" id="UP000182011"/>
    </source>
</evidence>
<feature type="domain" description="Helicase C-terminal" evidence="12">
    <location>
        <begin position="422"/>
        <end position="577"/>
    </location>
</feature>
<evidence type="ECO:0000256" key="9">
    <source>
        <dbReference type="ARBA" id="ARBA00023118"/>
    </source>
</evidence>
<evidence type="ECO:0000256" key="7">
    <source>
        <dbReference type="ARBA" id="ARBA00022806"/>
    </source>
</evidence>
<dbReference type="GO" id="GO:0003676">
    <property type="term" value="F:nucleic acid binding"/>
    <property type="evidence" value="ECO:0007669"/>
    <property type="project" value="InterPro"/>
</dbReference>
<comment type="similarity">
    <text evidence="10">Belongs to the DEAD box helicase family.</text>
</comment>
<evidence type="ECO:0000256" key="10">
    <source>
        <dbReference type="ARBA" id="ARBA00038437"/>
    </source>
</evidence>
<dbReference type="Proteomes" id="UP000182011">
    <property type="component" value="Unassembled WGS sequence"/>
</dbReference>
<evidence type="ECO:0000256" key="2">
    <source>
        <dbReference type="ARBA" id="ARBA00009046"/>
    </source>
</evidence>
<evidence type="ECO:0000313" key="14">
    <source>
        <dbReference type="EMBL" id="CUS89941.1"/>
    </source>
</evidence>
<dbReference type="InterPro" id="IPR050079">
    <property type="entry name" value="DEAD_box_RNA_helicase"/>
</dbReference>
<evidence type="ECO:0000259" key="11">
    <source>
        <dbReference type="PROSITE" id="PS51192"/>
    </source>
</evidence>
<dbReference type="InterPro" id="IPR001650">
    <property type="entry name" value="Helicase_C-like"/>
</dbReference>
<keyword evidence="6" id="KW-0378">Hydrolase</keyword>
<gene>
    <name evidence="15" type="ORF">JGI4_00215</name>
    <name evidence="14" type="ORF">JGI8_01367</name>
</gene>
<name>A0A0P1NYK4_9BACT</name>
<dbReference type="GO" id="GO:0005524">
    <property type="term" value="F:ATP binding"/>
    <property type="evidence" value="ECO:0007669"/>
    <property type="project" value="UniProtKB-KW"/>
</dbReference>
<keyword evidence="3" id="KW-0540">Nuclease</keyword>
<dbReference type="OrthoDB" id="9810236at2"/>
<dbReference type="NCBIfam" id="TIGR01587">
    <property type="entry name" value="cas3_core"/>
    <property type="match status" value="1"/>
</dbReference>
<dbReference type="Pfam" id="PF22590">
    <property type="entry name" value="Cas3-like_C_2"/>
    <property type="match status" value="1"/>
</dbReference>
<keyword evidence="4" id="KW-0479">Metal-binding</keyword>
<accession>A0A0P1LDH5</accession>
<dbReference type="InterPro" id="IPR054712">
    <property type="entry name" value="Cas3-like_dom"/>
</dbReference>
<accession>A0A0P1M567</accession>
<dbReference type="GO" id="GO:0003724">
    <property type="term" value="F:RNA helicase activity"/>
    <property type="evidence" value="ECO:0007669"/>
    <property type="project" value="TreeGrafter"/>
</dbReference>
<dbReference type="SMART" id="SM00487">
    <property type="entry name" value="DEXDc"/>
    <property type="match status" value="1"/>
</dbReference>
<dbReference type="CDD" id="cd09641">
    <property type="entry name" value="Cas3''_I"/>
    <property type="match status" value="1"/>
</dbReference>
<dbReference type="GO" id="GO:0004519">
    <property type="term" value="F:endonuclease activity"/>
    <property type="evidence" value="ECO:0007669"/>
    <property type="project" value="UniProtKB-KW"/>
</dbReference>
<dbReference type="InterPro" id="IPR011545">
    <property type="entry name" value="DEAD/DEAH_box_helicase_dom"/>
</dbReference>
<dbReference type="InterPro" id="IPR006474">
    <property type="entry name" value="Helicase_Cas3_CRISPR-ass_core"/>
</dbReference>
<dbReference type="InterPro" id="IPR006483">
    <property type="entry name" value="CRISPR-assoc_Cas3_HD"/>
</dbReference>
<dbReference type="InterPro" id="IPR027417">
    <property type="entry name" value="P-loop_NTPase"/>
</dbReference>
<dbReference type="EMBL" id="FAOP01000001">
    <property type="protein sequence ID" value="CUU01236.1"/>
    <property type="molecule type" value="Genomic_DNA"/>
</dbReference>
<accession>A0A0P1NYK4</accession>
<dbReference type="Pfam" id="PF00270">
    <property type="entry name" value="DEAD"/>
    <property type="match status" value="1"/>
</dbReference>
<reference evidence="15" key="2">
    <citation type="submission" date="2015-11" db="EMBL/GenBank/DDBJ databases">
        <authorList>
            <person name="Zhang Y."/>
            <person name="Guo Z."/>
        </authorList>
    </citation>
    <scope>NUCLEOTIDE SEQUENCE [LARGE SCALE GENOMIC DNA]</scope>
    <source>
        <strain evidence="15">JGI-4</strain>
    </source>
</reference>
<dbReference type="PANTHER" id="PTHR47959">
    <property type="entry name" value="ATP-DEPENDENT RNA HELICASE RHLE-RELATED"/>
    <property type="match status" value="1"/>
</dbReference>
<evidence type="ECO:0000256" key="3">
    <source>
        <dbReference type="ARBA" id="ARBA00022722"/>
    </source>
</evidence>
<keyword evidence="15" id="KW-0255">Endonuclease</keyword>
<dbReference type="PROSITE" id="PS51194">
    <property type="entry name" value="HELICASE_CTER"/>
    <property type="match status" value="1"/>
</dbReference>
<dbReference type="GO" id="GO:0046872">
    <property type="term" value="F:metal ion binding"/>
    <property type="evidence" value="ECO:0007669"/>
    <property type="project" value="UniProtKB-KW"/>
</dbReference>
<dbReference type="Proteomes" id="UP000182200">
    <property type="component" value="Unassembled WGS sequence"/>
</dbReference>
<keyword evidence="17" id="KW-1185">Reference proteome</keyword>
<dbReference type="Gene3D" id="1.10.3210.30">
    <property type="match status" value="1"/>
</dbReference>
<dbReference type="Gene3D" id="3.40.50.300">
    <property type="entry name" value="P-loop containing nucleotide triphosphate hydrolases"/>
    <property type="match status" value="2"/>
</dbReference>
<evidence type="ECO:0000256" key="5">
    <source>
        <dbReference type="ARBA" id="ARBA00022741"/>
    </source>
</evidence>
<dbReference type="PANTHER" id="PTHR47959:SF16">
    <property type="entry name" value="CRISPR-ASSOCIATED NUCLEASE_HELICASE CAS3-RELATED"/>
    <property type="match status" value="1"/>
</dbReference>
<dbReference type="NCBIfam" id="TIGR01596">
    <property type="entry name" value="cas3_HD"/>
    <property type="match status" value="1"/>
</dbReference>
<dbReference type="SUPFAM" id="SSF52540">
    <property type="entry name" value="P-loop containing nucleoside triphosphate hydrolases"/>
    <property type="match status" value="1"/>
</dbReference>
<dbReference type="EMBL" id="CZVI01000019">
    <property type="protein sequence ID" value="CUS89941.1"/>
    <property type="molecule type" value="Genomic_DNA"/>
</dbReference>
<comment type="similarity">
    <text evidence="2">In the central section; belongs to the CRISPR-associated helicase Cas3 family.</text>
</comment>
<evidence type="ECO:0000259" key="13">
    <source>
        <dbReference type="PROSITE" id="PS51643"/>
    </source>
</evidence>
<dbReference type="AlphaFoldDB" id="A0A0P1NYK4"/>
<keyword evidence="8" id="KW-0067">ATP-binding</keyword>
<reference evidence="16 17" key="1">
    <citation type="submission" date="2015-11" db="EMBL/GenBank/DDBJ databases">
        <authorList>
            <person name="Varghese N."/>
        </authorList>
    </citation>
    <scope>NUCLEOTIDE SEQUENCE [LARGE SCALE GENOMIC DNA]</scope>
    <source>
        <strain evidence="14 17">JGI-8</strain>
    </source>
</reference>
<dbReference type="InterPro" id="IPR038257">
    <property type="entry name" value="CRISPR-assoc_Cas3_HD_sf"/>
</dbReference>
<proteinExistence type="inferred from homology"/>
<evidence type="ECO:0000256" key="4">
    <source>
        <dbReference type="ARBA" id="ARBA00022723"/>
    </source>
</evidence>
<accession>A0A0P1L887</accession>
<evidence type="ECO:0000313" key="15">
    <source>
        <dbReference type="EMBL" id="CUU01236.1"/>
    </source>
</evidence>
<feature type="domain" description="Helicase ATP-binding" evidence="11">
    <location>
        <begin position="222"/>
        <end position="402"/>
    </location>
</feature>
<evidence type="ECO:0000256" key="6">
    <source>
        <dbReference type="ARBA" id="ARBA00022801"/>
    </source>
</evidence>
<dbReference type="PROSITE" id="PS51643">
    <property type="entry name" value="HD_CAS3"/>
    <property type="match status" value="1"/>
</dbReference>
<dbReference type="RefSeq" id="WP_047134768.1">
    <property type="nucleotide sequence ID" value="NZ_CZVI01000019.1"/>
</dbReference>
<dbReference type="PROSITE" id="PS51192">
    <property type="entry name" value="HELICASE_ATP_BIND_1"/>
    <property type="match status" value="1"/>
</dbReference>
<organism evidence="15 16">
    <name type="scientific">Candidatus Kryptonium thompsonii</name>
    <dbReference type="NCBI Taxonomy" id="1633631"/>
    <lineage>
        <taxon>Bacteria</taxon>
        <taxon>Pseudomonadati</taxon>
        <taxon>Candidatus Kryptoniota</taxon>
        <taxon>Candidatus Kryptonium</taxon>
    </lineage>
</organism>
<evidence type="ECO:0000256" key="1">
    <source>
        <dbReference type="ARBA" id="ARBA00006847"/>
    </source>
</evidence>
<evidence type="ECO:0000313" key="17">
    <source>
        <dbReference type="Proteomes" id="UP000182200"/>
    </source>
</evidence>
<comment type="similarity">
    <text evidence="1">In the N-terminal section; belongs to the CRISPR-associated nuclease Cas3-HD family.</text>
</comment>
<evidence type="ECO:0000259" key="12">
    <source>
        <dbReference type="PROSITE" id="PS51194"/>
    </source>
</evidence>
<dbReference type="GO" id="GO:0005829">
    <property type="term" value="C:cytosol"/>
    <property type="evidence" value="ECO:0007669"/>
    <property type="project" value="TreeGrafter"/>
</dbReference>
<evidence type="ECO:0000256" key="8">
    <source>
        <dbReference type="ARBA" id="ARBA00022840"/>
    </source>
</evidence>
<dbReference type="SMART" id="SM00490">
    <property type="entry name" value="HELICc"/>
    <property type="match status" value="1"/>
</dbReference>